<dbReference type="eggNOG" id="ENOG5031817">
    <property type="taxonomic scope" value="Bacteria"/>
</dbReference>
<protein>
    <recommendedName>
        <fullName evidence="1">Nif11 domain-containing protein</fullName>
    </recommendedName>
</protein>
<dbReference type="RefSeq" id="WP_005995392.1">
    <property type="nucleotide sequence ID" value="NZ_AECZ01000024.1"/>
</dbReference>
<proteinExistence type="predicted"/>
<dbReference type="Proteomes" id="UP000006250">
    <property type="component" value="Unassembled WGS sequence"/>
</dbReference>
<keyword evidence="3" id="KW-1185">Reference proteome</keyword>
<gene>
    <name evidence="2" type="ORF">DesfrDRAFT_3110</name>
</gene>
<dbReference type="Pfam" id="PF07862">
    <property type="entry name" value="Nif11"/>
    <property type="match status" value="1"/>
</dbReference>
<dbReference type="AlphaFoldDB" id="E1JZR0"/>
<dbReference type="STRING" id="596151.DesfrDRAFT_3110"/>
<name>E1JZR0_SOLFR</name>
<dbReference type="OrthoDB" id="5458396at2"/>
<organism evidence="2 3">
    <name type="scientific">Solidesulfovibrio fructosivorans JJ]</name>
    <dbReference type="NCBI Taxonomy" id="596151"/>
    <lineage>
        <taxon>Bacteria</taxon>
        <taxon>Pseudomonadati</taxon>
        <taxon>Thermodesulfobacteriota</taxon>
        <taxon>Desulfovibrionia</taxon>
        <taxon>Desulfovibrionales</taxon>
        <taxon>Desulfovibrionaceae</taxon>
        <taxon>Solidesulfovibrio</taxon>
    </lineage>
</organism>
<sequence>MSLQSAKEFVSRLHEDQDFRWALGECKNKWERRRFVILNGYSFSPAELVCATSPGGHASEDRTAVIERVRRQHGHSAYAFM</sequence>
<comment type="caution">
    <text evidence="2">The sequence shown here is derived from an EMBL/GenBank/DDBJ whole genome shotgun (WGS) entry which is preliminary data.</text>
</comment>
<dbReference type="InterPro" id="IPR012903">
    <property type="entry name" value="Nif11"/>
</dbReference>
<reference evidence="2 3" key="1">
    <citation type="submission" date="2010-08" db="EMBL/GenBank/DDBJ databases">
        <title>The draft genome of Desulfovibrio fructosovorans JJ.</title>
        <authorList>
            <consortium name="US DOE Joint Genome Institute (JGI-PGF)"/>
            <person name="Lucas S."/>
            <person name="Copeland A."/>
            <person name="Lapidus A."/>
            <person name="Cheng J.-F."/>
            <person name="Bruce D."/>
            <person name="Goodwin L."/>
            <person name="Pitluck S."/>
            <person name="Land M.L."/>
            <person name="Hauser L."/>
            <person name="Chang Y.-J."/>
            <person name="Jeffries C."/>
            <person name="Wall J.D."/>
            <person name="Stahl D.A."/>
            <person name="Arkin A.P."/>
            <person name="Dehal P."/>
            <person name="Stolyar S.M."/>
            <person name="Hazen T.C."/>
            <person name="Woyke T.J."/>
        </authorList>
    </citation>
    <scope>NUCLEOTIDE SEQUENCE [LARGE SCALE GENOMIC DNA]</scope>
    <source>
        <strain evidence="2 3">JJ</strain>
    </source>
</reference>
<accession>E1JZR0</accession>
<evidence type="ECO:0000313" key="2">
    <source>
        <dbReference type="EMBL" id="EFL50195.1"/>
    </source>
</evidence>
<feature type="domain" description="Nif11" evidence="1">
    <location>
        <begin position="1"/>
        <end position="48"/>
    </location>
</feature>
<evidence type="ECO:0000313" key="3">
    <source>
        <dbReference type="Proteomes" id="UP000006250"/>
    </source>
</evidence>
<evidence type="ECO:0000259" key="1">
    <source>
        <dbReference type="Pfam" id="PF07862"/>
    </source>
</evidence>
<dbReference type="EMBL" id="AECZ01000024">
    <property type="protein sequence ID" value="EFL50195.1"/>
    <property type="molecule type" value="Genomic_DNA"/>
</dbReference>